<keyword evidence="2" id="KW-1277">Toxin-antitoxin system</keyword>
<dbReference type="InterPro" id="IPR012933">
    <property type="entry name" value="HicA_mRNA_interferase"/>
</dbReference>
<keyword evidence="7" id="KW-0346">Stress response</keyword>
<dbReference type="GO" id="GO:0003729">
    <property type="term" value="F:mRNA binding"/>
    <property type="evidence" value="ECO:0007669"/>
    <property type="project" value="InterPro"/>
</dbReference>
<keyword evidence="5" id="KW-0378">Hydrolase</keyword>
<keyword evidence="6" id="KW-0694">RNA-binding</keyword>
<protein>
    <recommendedName>
        <fullName evidence="10">Addiction module toxin, HicA family</fullName>
    </recommendedName>
</protein>
<evidence type="ECO:0000256" key="3">
    <source>
        <dbReference type="ARBA" id="ARBA00022722"/>
    </source>
</evidence>
<name>A0A1L6ZJ70_BACIA</name>
<dbReference type="AlphaFoldDB" id="A0A1L6ZJ70"/>
<dbReference type="Pfam" id="PF07927">
    <property type="entry name" value="HicA_toxin"/>
    <property type="match status" value="1"/>
</dbReference>
<evidence type="ECO:0000256" key="5">
    <source>
        <dbReference type="ARBA" id="ARBA00022801"/>
    </source>
</evidence>
<evidence type="ECO:0000256" key="6">
    <source>
        <dbReference type="ARBA" id="ARBA00022884"/>
    </source>
</evidence>
<evidence type="ECO:0000313" key="8">
    <source>
        <dbReference type="EMBL" id="APT46560.1"/>
    </source>
</evidence>
<dbReference type="InterPro" id="IPR038570">
    <property type="entry name" value="HicA_sf"/>
</dbReference>
<evidence type="ECO:0008006" key="10">
    <source>
        <dbReference type="Google" id="ProtNLM"/>
    </source>
</evidence>
<sequence>MRYREVRKALSKGGCEILRQKGSHVIWYSPVTDKVFPVPNHPSKDLPKPLLKAIQEQSGIKL</sequence>
<proteinExistence type="inferred from homology"/>
<evidence type="ECO:0000256" key="1">
    <source>
        <dbReference type="ARBA" id="ARBA00006620"/>
    </source>
</evidence>
<evidence type="ECO:0000256" key="2">
    <source>
        <dbReference type="ARBA" id="ARBA00022649"/>
    </source>
</evidence>
<evidence type="ECO:0000313" key="9">
    <source>
        <dbReference type="Proteomes" id="UP000185426"/>
    </source>
</evidence>
<comment type="similarity">
    <text evidence="1">Belongs to the HicA mRNA interferase family.</text>
</comment>
<dbReference type="Proteomes" id="UP000185426">
    <property type="component" value="Chromosome"/>
</dbReference>
<dbReference type="SUPFAM" id="SSF54786">
    <property type="entry name" value="YcfA/nrd intein domain"/>
    <property type="match status" value="1"/>
</dbReference>
<gene>
    <name evidence="8" type="ORF">BSA145_12310</name>
</gene>
<dbReference type="EMBL" id="CP015607">
    <property type="protein sequence ID" value="APT46560.1"/>
    <property type="molecule type" value="Genomic_DNA"/>
</dbReference>
<keyword evidence="4" id="KW-0255">Endonuclease</keyword>
<organism evidence="8 9">
    <name type="scientific">Bacillus safensis</name>
    <dbReference type="NCBI Taxonomy" id="561879"/>
    <lineage>
        <taxon>Bacteria</taxon>
        <taxon>Bacillati</taxon>
        <taxon>Bacillota</taxon>
        <taxon>Bacilli</taxon>
        <taxon>Bacillales</taxon>
        <taxon>Bacillaceae</taxon>
        <taxon>Bacillus</taxon>
    </lineage>
</organism>
<dbReference type="GO" id="GO:0004519">
    <property type="term" value="F:endonuclease activity"/>
    <property type="evidence" value="ECO:0007669"/>
    <property type="project" value="UniProtKB-KW"/>
</dbReference>
<dbReference type="RefSeq" id="WP_075622635.1">
    <property type="nucleotide sequence ID" value="NZ_CP015607.1"/>
</dbReference>
<evidence type="ECO:0000256" key="7">
    <source>
        <dbReference type="ARBA" id="ARBA00023016"/>
    </source>
</evidence>
<dbReference type="Gene3D" id="3.30.920.30">
    <property type="entry name" value="Hypothetical protein"/>
    <property type="match status" value="1"/>
</dbReference>
<keyword evidence="3" id="KW-0540">Nuclease</keyword>
<evidence type="ECO:0000256" key="4">
    <source>
        <dbReference type="ARBA" id="ARBA00022759"/>
    </source>
</evidence>
<dbReference type="GO" id="GO:0016787">
    <property type="term" value="F:hydrolase activity"/>
    <property type="evidence" value="ECO:0007669"/>
    <property type="project" value="UniProtKB-KW"/>
</dbReference>
<reference evidence="8 9" key="1">
    <citation type="submission" date="2016-05" db="EMBL/GenBank/DDBJ databases">
        <title>Complete Genome and Methylome Analysis of Psychrotrophic Bacterial Isolates from Antarctic Lake Untersee.</title>
        <authorList>
            <person name="Fomenkov A."/>
            <person name="Akimov V.N."/>
            <person name="Vasilyeva L.V."/>
            <person name="Andersen D."/>
            <person name="Vincze T."/>
            <person name="Roberts R.J."/>
        </authorList>
    </citation>
    <scope>NUCLEOTIDE SEQUENCE [LARGE SCALE GENOMIC DNA]</scope>
    <source>
        <strain evidence="8 9">U14-5</strain>
    </source>
</reference>
<accession>A0A1L6ZJ70</accession>